<keyword evidence="7 10" id="KW-0445">Lipid transport</keyword>
<keyword evidence="9 10" id="KW-0472">Membrane</keyword>
<sequence length="243" mass="27276">MVGVAEMDSSSAWRKRCISCLTPAKALFKKSDGDFIRLLDCASCGQPVDRYVECERSIIFMDMLLQDIAVYRHILFNADNFTPQFYMKLGVALLLSEGYVRWSSLSHAFSPTTGIKDNEVYLYIMCLLTAIEIGIFGAIIVLYFWMRSHNRSPLSPLYNGLLLGQYGRLANVAAIIWYQAPSLVFQALVHVFIIISSIQSTRAALNAGKRESSVVVVMAAVISTSSSYILQTPLIKMYESYYL</sequence>
<dbReference type="GO" id="GO:0016125">
    <property type="term" value="P:sterol metabolic process"/>
    <property type="evidence" value="ECO:0007669"/>
    <property type="project" value="UniProtKB-UniRule"/>
</dbReference>
<feature type="transmembrane region" description="Helical" evidence="10">
    <location>
        <begin position="122"/>
        <end position="145"/>
    </location>
</feature>
<proteinExistence type="inferred from homology"/>
<comment type="function">
    <text evidence="10">Mediator of sterol homeostasis involved in sterol uptake, trafficking and distribution into membranes.</text>
</comment>
<comment type="subcellular location">
    <subcellularLocation>
        <location evidence="1 10">Endoplasmic reticulum membrane</location>
        <topology evidence="1 10">Multi-pass membrane protein</topology>
    </subcellularLocation>
</comment>
<protein>
    <recommendedName>
        <fullName evidence="10">Protein ARV</fullName>
    </recommendedName>
</protein>
<evidence type="ECO:0000313" key="12">
    <source>
        <dbReference type="Proteomes" id="UP000770661"/>
    </source>
</evidence>
<evidence type="ECO:0000313" key="11">
    <source>
        <dbReference type="EMBL" id="KAG0716144.1"/>
    </source>
</evidence>
<evidence type="ECO:0000256" key="2">
    <source>
        <dbReference type="ARBA" id="ARBA00009187"/>
    </source>
</evidence>
<evidence type="ECO:0000256" key="10">
    <source>
        <dbReference type="RuleBase" id="RU368065"/>
    </source>
</evidence>
<comment type="caution">
    <text evidence="11">The sequence shown here is derived from an EMBL/GenBank/DDBJ whole genome shotgun (WGS) entry which is preliminary data.</text>
</comment>
<dbReference type="GO" id="GO:0097036">
    <property type="term" value="P:regulation of plasma membrane sterol distribution"/>
    <property type="evidence" value="ECO:0007669"/>
    <property type="project" value="UniProtKB-UniRule"/>
</dbReference>
<feature type="transmembrane region" description="Helical" evidence="10">
    <location>
        <begin position="212"/>
        <end position="230"/>
    </location>
</feature>
<evidence type="ECO:0000256" key="4">
    <source>
        <dbReference type="ARBA" id="ARBA00022692"/>
    </source>
</evidence>
<evidence type="ECO:0000256" key="5">
    <source>
        <dbReference type="ARBA" id="ARBA00022824"/>
    </source>
</evidence>
<dbReference type="PANTHER" id="PTHR14467:SF0">
    <property type="entry name" value="PROTEIN ARV1"/>
    <property type="match status" value="1"/>
</dbReference>
<evidence type="ECO:0000256" key="3">
    <source>
        <dbReference type="ARBA" id="ARBA00022448"/>
    </source>
</evidence>
<evidence type="ECO:0000256" key="8">
    <source>
        <dbReference type="ARBA" id="ARBA00023098"/>
    </source>
</evidence>
<dbReference type="GO" id="GO:0005789">
    <property type="term" value="C:endoplasmic reticulum membrane"/>
    <property type="evidence" value="ECO:0007669"/>
    <property type="project" value="UniProtKB-SubCell"/>
</dbReference>
<comment type="similarity">
    <text evidence="2 10">Belongs to the ARV1 family.</text>
</comment>
<evidence type="ECO:0000256" key="6">
    <source>
        <dbReference type="ARBA" id="ARBA00022989"/>
    </source>
</evidence>
<dbReference type="GO" id="GO:0005794">
    <property type="term" value="C:Golgi apparatus"/>
    <property type="evidence" value="ECO:0007669"/>
    <property type="project" value="TreeGrafter"/>
</dbReference>
<reference evidence="11" key="1">
    <citation type="submission" date="2020-07" db="EMBL/GenBank/DDBJ databases">
        <title>The High-quality genome of the commercially important snow crab, Chionoecetes opilio.</title>
        <authorList>
            <person name="Jeong J.-H."/>
            <person name="Ryu S."/>
        </authorList>
    </citation>
    <scope>NUCLEOTIDE SEQUENCE</scope>
    <source>
        <strain evidence="11">MADBK_172401_WGS</strain>
        <tissue evidence="11">Digestive gland</tissue>
    </source>
</reference>
<dbReference type="GO" id="GO:0006665">
    <property type="term" value="P:sphingolipid metabolic process"/>
    <property type="evidence" value="ECO:0007669"/>
    <property type="project" value="TreeGrafter"/>
</dbReference>
<evidence type="ECO:0000256" key="1">
    <source>
        <dbReference type="ARBA" id="ARBA00004477"/>
    </source>
</evidence>
<dbReference type="GO" id="GO:0032541">
    <property type="term" value="C:cortical endoplasmic reticulum"/>
    <property type="evidence" value="ECO:0007669"/>
    <property type="project" value="TreeGrafter"/>
</dbReference>
<accession>A0A8J4Y2H8</accession>
<dbReference type="GO" id="GO:0032366">
    <property type="term" value="P:intracellular sterol transport"/>
    <property type="evidence" value="ECO:0007669"/>
    <property type="project" value="UniProtKB-UniRule"/>
</dbReference>
<dbReference type="Proteomes" id="UP000770661">
    <property type="component" value="Unassembled WGS sequence"/>
</dbReference>
<keyword evidence="8 10" id="KW-0443">Lipid metabolism</keyword>
<gene>
    <name evidence="11" type="primary">ARV1</name>
    <name evidence="11" type="ORF">GWK47_010348</name>
</gene>
<evidence type="ECO:0000256" key="7">
    <source>
        <dbReference type="ARBA" id="ARBA00023055"/>
    </source>
</evidence>
<dbReference type="Pfam" id="PF04161">
    <property type="entry name" value="Arv1"/>
    <property type="match status" value="1"/>
</dbReference>
<dbReference type="OrthoDB" id="2192830at2759"/>
<name>A0A8J4Y2H8_CHIOP</name>
<keyword evidence="4 10" id="KW-0812">Transmembrane</keyword>
<dbReference type="PANTHER" id="PTHR14467">
    <property type="entry name" value="ARV1"/>
    <property type="match status" value="1"/>
</dbReference>
<dbReference type="EMBL" id="JACEEZ010019081">
    <property type="protein sequence ID" value="KAG0716144.1"/>
    <property type="molecule type" value="Genomic_DNA"/>
</dbReference>
<keyword evidence="5 10" id="KW-0256">Endoplasmic reticulum</keyword>
<evidence type="ECO:0000256" key="9">
    <source>
        <dbReference type="ARBA" id="ARBA00023136"/>
    </source>
</evidence>
<keyword evidence="6 10" id="KW-1133">Transmembrane helix</keyword>
<comment type="caution">
    <text evidence="10">Lacks conserved residue(s) required for the propagation of feature annotation.</text>
</comment>
<keyword evidence="3 10" id="KW-0813">Transport</keyword>
<keyword evidence="12" id="KW-1185">Reference proteome</keyword>
<dbReference type="AlphaFoldDB" id="A0A8J4Y2H8"/>
<dbReference type="InterPro" id="IPR007290">
    <property type="entry name" value="Arv1"/>
</dbReference>
<organism evidence="11 12">
    <name type="scientific">Chionoecetes opilio</name>
    <name type="common">Atlantic snow crab</name>
    <name type="synonym">Cancer opilio</name>
    <dbReference type="NCBI Taxonomy" id="41210"/>
    <lineage>
        <taxon>Eukaryota</taxon>
        <taxon>Metazoa</taxon>
        <taxon>Ecdysozoa</taxon>
        <taxon>Arthropoda</taxon>
        <taxon>Crustacea</taxon>
        <taxon>Multicrustacea</taxon>
        <taxon>Malacostraca</taxon>
        <taxon>Eumalacostraca</taxon>
        <taxon>Eucarida</taxon>
        <taxon>Decapoda</taxon>
        <taxon>Pleocyemata</taxon>
        <taxon>Brachyura</taxon>
        <taxon>Eubrachyura</taxon>
        <taxon>Majoidea</taxon>
        <taxon>Majidae</taxon>
        <taxon>Chionoecetes</taxon>
    </lineage>
</organism>